<organism evidence="1 2">
    <name type="scientific">Labrys neptuniae</name>
    <dbReference type="NCBI Taxonomy" id="376174"/>
    <lineage>
        <taxon>Bacteria</taxon>
        <taxon>Pseudomonadati</taxon>
        <taxon>Pseudomonadota</taxon>
        <taxon>Alphaproteobacteria</taxon>
        <taxon>Hyphomicrobiales</taxon>
        <taxon>Xanthobacteraceae</taxon>
        <taxon>Labrys</taxon>
    </lineage>
</organism>
<comment type="caution">
    <text evidence="1">The sequence shown here is derived from an EMBL/GenBank/DDBJ whole genome shotgun (WGS) entry which is preliminary data.</text>
</comment>
<keyword evidence="2" id="KW-1185">Reference proteome</keyword>
<gene>
    <name evidence="1" type="ORF">ABXS05_30675</name>
</gene>
<evidence type="ECO:0000313" key="1">
    <source>
        <dbReference type="EMBL" id="MEW9309948.1"/>
    </source>
</evidence>
<dbReference type="Proteomes" id="UP001555786">
    <property type="component" value="Unassembled WGS sequence"/>
</dbReference>
<reference evidence="1 2" key="1">
    <citation type="submission" date="2024-07" db="EMBL/GenBank/DDBJ databases">
        <title>Description of Labrys sedimenti sp. nov., isolated from a diclofenac-degrading enrichment culture.</title>
        <authorList>
            <person name="Tancsics A."/>
            <person name="Csepanyi A."/>
        </authorList>
    </citation>
    <scope>NUCLEOTIDE SEQUENCE [LARGE SCALE GENOMIC DNA]</scope>
    <source>
        <strain evidence="1 2">LMG 23578</strain>
    </source>
</reference>
<evidence type="ECO:0000313" key="2">
    <source>
        <dbReference type="Proteomes" id="UP001555786"/>
    </source>
</evidence>
<sequence length="152" mass="16398">MVRKTGKKERLYVIGDRGVGILIIKLKPLRVVQISDEEISRYGKSLGGDGYAKIGALLWRVIADHNAAEGQGRAIDSDKIAGIESLIETGADISDVEFVFKTNISTVSLQAGKQHNKQIKSALCHLINGAKGEESTLFDAILNDSGSDDNKC</sequence>
<protein>
    <recommendedName>
        <fullName evidence="3">Ankyrin repeat domain-containing protein</fullName>
    </recommendedName>
</protein>
<dbReference type="EMBL" id="JBFNQD010000019">
    <property type="protein sequence ID" value="MEW9309948.1"/>
    <property type="molecule type" value="Genomic_DNA"/>
</dbReference>
<dbReference type="RefSeq" id="WP_367626519.1">
    <property type="nucleotide sequence ID" value="NZ_JBFNQD010000019.1"/>
</dbReference>
<accession>A0ABV3PW89</accession>
<name>A0ABV3PW89_9HYPH</name>
<proteinExistence type="predicted"/>
<evidence type="ECO:0008006" key="3">
    <source>
        <dbReference type="Google" id="ProtNLM"/>
    </source>
</evidence>